<sequence length="129" mass="14747">MEDPHSLEIDVVGGDRPEEEQQIAQVGSVENKVPNEKVLDKSKQNLTTPEVGMSSEYEKKAYEMYNTYAERVGFNVRRSKTKHRLDGSLRQKHLVYCCQGYRENDSSQKNITMTGCDARVQFSISREGL</sequence>
<dbReference type="EMBL" id="CM029054">
    <property type="protein sequence ID" value="KAG2536492.1"/>
    <property type="molecule type" value="Genomic_DNA"/>
</dbReference>
<dbReference type="Proteomes" id="UP000823388">
    <property type="component" value="Chromosome 9N"/>
</dbReference>
<dbReference type="PANTHER" id="PTHR46328:SF30">
    <property type="entry name" value="OS04G0641500 PROTEIN"/>
    <property type="match status" value="1"/>
</dbReference>
<dbReference type="PANTHER" id="PTHR46328">
    <property type="entry name" value="FAR-RED IMPAIRED RESPONSIVE (FAR1) FAMILY PROTEIN-RELATED"/>
    <property type="match status" value="1"/>
</dbReference>
<dbReference type="InterPro" id="IPR004330">
    <property type="entry name" value="FAR1_DNA_bnd_dom"/>
</dbReference>
<organism evidence="2 3">
    <name type="scientific">Panicum virgatum</name>
    <name type="common">Blackwell switchgrass</name>
    <dbReference type="NCBI Taxonomy" id="38727"/>
    <lineage>
        <taxon>Eukaryota</taxon>
        <taxon>Viridiplantae</taxon>
        <taxon>Streptophyta</taxon>
        <taxon>Embryophyta</taxon>
        <taxon>Tracheophyta</taxon>
        <taxon>Spermatophyta</taxon>
        <taxon>Magnoliopsida</taxon>
        <taxon>Liliopsida</taxon>
        <taxon>Poales</taxon>
        <taxon>Poaceae</taxon>
        <taxon>PACMAD clade</taxon>
        <taxon>Panicoideae</taxon>
        <taxon>Panicodae</taxon>
        <taxon>Paniceae</taxon>
        <taxon>Panicinae</taxon>
        <taxon>Panicum</taxon>
        <taxon>Panicum sect. Hiantes</taxon>
    </lineage>
</organism>
<protein>
    <recommendedName>
        <fullName evidence="1">FAR1 domain-containing protein</fullName>
    </recommendedName>
</protein>
<feature type="domain" description="FAR1" evidence="1">
    <location>
        <begin position="64"/>
        <end position="126"/>
    </location>
</feature>
<evidence type="ECO:0000259" key="1">
    <source>
        <dbReference type="Pfam" id="PF03101"/>
    </source>
</evidence>
<comment type="caution">
    <text evidence="2">The sequence shown here is derived from an EMBL/GenBank/DDBJ whole genome shotgun (WGS) entry which is preliminary data.</text>
</comment>
<dbReference type="Pfam" id="PF03101">
    <property type="entry name" value="FAR1"/>
    <property type="match status" value="1"/>
</dbReference>
<dbReference type="AlphaFoldDB" id="A0A8T0MK82"/>
<evidence type="ECO:0000313" key="3">
    <source>
        <dbReference type="Proteomes" id="UP000823388"/>
    </source>
</evidence>
<keyword evidence="3" id="KW-1185">Reference proteome</keyword>
<proteinExistence type="predicted"/>
<reference evidence="2" key="1">
    <citation type="submission" date="2020-05" db="EMBL/GenBank/DDBJ databases">
        <title>WGS assembly of Panicum virgatum.</title>
        <authorList>
            <person name="Lovell J.T."/>
            <person name="Jenkins J."/>
            <person name="Shu S."/>
            <person name="Juenger T.E."/>
            <person name="Schmutz J."/>
        </authorList>
    </citation>
    <scope>NUCLEOTIDE SEQUENCE</scope>
    <source>
        <strain evidence="2">AP13</strain>
    </source>
</reference>
<name>A0A8T0MK82_PANVG</name>
<accession>A0A8T0MK82</accession>
<gene>
    <name evidence="2" type="ORF">PVAP13_9NG191700</name>
</gene>
<evidence type="ECO:0000313" key="2">
    <source>
        <dbReference type="EMBL" id="KAG2536492.1"/>
    </source>
</evidence>